<dbReference type="EMBL" id="CP032829">
    <property type="protein sequence ID" value="AYJ85791.1"/>
    <property type="molecule type" value="Genomic_DNA"/>
</dbReference>
<sequence>MIATIAIVATTSPQLLAAYATANPEAINVAVQQLTRQSAGLSVGLIVGMVVGALFGVAIITVNFGAIATAALELGALVDDDEMGAAG</sequence>
<keyword evidence="1" id="KW-1133">Transmembrane helix</keyword>
<dbReference type="AlphaFoldDB" id="A0A494TJ38"/>
<gene>
    <name evidence="3" type="ORF">D3Y57_07135</name>
</gene>
<proteinExistence type="predicted"/>
<evidence type="ECO:0000256" key="2">
    <source>
        <dbReference type="SAM" id="SignalP"/>
    </source>
</evidence>
<feature type="signal peptide" evidence="2">
    <location>
        <begin position="1"/>
        <end position="17"/>
    </location>
</feature>
<name>A0A494TJ38_SPHPE</name>
<protein>
    <submittedName>
        <fullName evidence="3">Uncharacterized protein</fullName>
    </submittedName>
</protein>
<keyword evidence="1" id="KW-0472">Membrane</keyword>
<keyword evidence="1" id="KW-0812">Transmembrane</keyword>
<feature type="chain" id="PRO_5019797504" evidence="2">
    <location>
        <begin position="18"/>
        <end position="87"/>
    </location>
</feature>
<feature type="transmembrane region" description="Helical" evidence="1">
    <location>
        <begin position="41"/>
        <end position="64"/>
    </location>
</feature>
<reference evidence="3 4" key="1">
    <citation type="submission" date="2018-09" db="EMBL/GenBank/DDBJ databases">
        <title>Sphingomonas peninsula sp. nov., isolated from fildes peninsula, Antarctic soil.</title>
        <authorList>
            <person name="Yingchao G."/>
        </authorList>
    </citation>
    <scope>NUCLEOTIDE SEQUENCE [LARGE SCALE GENOMIC DNA]</scope>
    <source>
        <strain evidence="3 4">YZ-8</strain>
    </source>
</reference>
<dbReference type="Proteomes" id="UP000276254">
    <property type="component" value="Chromosome"/>
</dbReference>
<keyword evidence="2" id="KW-0732">Signal</keyword>
<evidence type="ECO:0000313" key="3">
    <source>
        <dbReference type="EMBL" id="AYJ85791.1"/>
    </source>
</evidence>
<organism evidence="3 4">
    <name type="scientific">Sphingomonas paeninsulae</name>
    <dbReference type="NCBI Taxonomy" id="2319844"/>
    <lineage>
        <taxon>Bacteria</taxon>
        <taxon>Pseudomonadati</taxon>
        <taxon>Pseudomonadota</taxon>
        <taxon>Alphaproteobacteria</taxon>
        <taxon>Sphingomonadales</taxon>
        <taxon>Sphingomonadaceae</taxon>
        <taxon>Sphingomonas</taxon>
    </lineage>
</organism>
<accession>A0A494TJ38</accession>
<evidence type="ECO:0000313" key="4">
    <source>
        <dbReference type="Proteomes" id="UP000276254"/>
    </source>
</evidence>
<evidence type="ECO:0000256" key="1">
    <source>
        <dbReference type="SAM" id="Phobius"/>
    </source>
</evidence>
<dbReference type="RefSeq" id="WP_121152416.1">
    <property type="nucleotide sequence ID" value="NZ_CP032829.1"/>
</dbReference>
<dbReference type="KEGG" id="spha:D3Y57_07135"/>
<keyword evidence="4" id="KW-1185">Reference proteome</keyword>